<gene>
    <name evidence="3" type="ORF">E6G98_02370</name>
    <name evidence="2" type="ORF">E6G99_05240</name>
</gene>
<protein>
    <recommendedName>
        <fullName evidence="6">VanZ family protein</fullName>
    </recommendedName>
</protein>
<dbReference type="AlphaFoldDB" id="A0A537LJ22"/>
<sequence length="118" mass="12761">MSRPGPLENAGGAIRVRWRLLTALWMLAILVGSLLPPALGGRGGPGWHGVGYGVLVLLMATWQPPVVAASLAWVYGALMEGLQWLVRYRDAQVEDLVANAAAVIVGLVVWALARRRRR</sequence>
<reference evidence="4 5" key="1">
    <citation type="journal article" date="2019" name="Nat. Microbiol.">
        <title>Mediterranean grassland soil C-N compound turnover is dependent on rainfall and depth, and is mediated by genomically divergent microorganisms.</title>
        <authorList>
            <person name="Diamond S."/>
            <person name="Andeer P.F."/>
            <person name="Li Z."/>
            <person name="Crits-Christoph A."/>
            <person name="Burstein D."/>
            <person name="Anantharaman K."/>
            <person name="Lane K.R."/>
            <person name="Thomas B.C."/>
            <person name="Pan C."/>
            <person name="Northen T.R."/>
            <person name="Banfield J.F."/>
        </authorList>
    </citation>
    <scope>NUCLEOTIDE SEQUENCE [LARGE SCALE GENOMIC DNA]</scope>
    <source>
        <strain evidence="3">NP_1</strain>
        <strain evidence="2">NP_2</strain>
    </source>
</reference>
<feature type="transmembrane region" description="Helical" evidence="1">
    <location>
        <begin position="52"/>
        <end position="76"/>
    </location>
</feature>
<evidence type="ECO:0000313" key="3">
    <source>
        <dbReference type="EMBL" id="TMJ12651.1"/>
    </source>
</evidence>
<evidence type="ECO:0000313" key="5">
    <source>
        <dbReference type="Proteomes" id="UP000318661"/>
    </source>
</evidence>
<keyword evidence="1" id="KW-1133">Transmembrane helix</keyword>
<dbReference type="EMBL" id="VBAI01000017">
    <property type="protein sequence ID" value="TMJ12651.1"/>
    <property type="molecule type" value="Genomic_DNA"/>
</dbReference>
<dbReference type="EMBL" id="VBAJ01000133">
    <property type="protein sequence ID" value="TMJ08018.1"/>
    <property type="molecule type" value="Genomic_DNA"/>
</dbReference>
<dbReference type="Proteomes" id="UP000315217">
    <property type="component" value="Unassembled WGS sequence"/>
</dbReference>
<evidence type="ECO:0000256" key="1">
    <source>
        <dbReference type="SAM" id="Phobius"/>
    </source>
</evidence>
<comment type="caution">
    <text evidence="2">The sequence shown here is derived from an EMBL/GenBank/DDBJ whole genome shotgun (WGS) entry which is preliminary data.</text>
</comment>
<organism evidence="2 5">
    <name type="scientific">Candidatus Segetimicrobium genomatis</name>
    <dbReference type="NCBI Taxonomy" id="2569760"/>
    <lineage>
        <taxon>Bacteria</taxon>
        <taxon>Bacillati</taxon>
        <taxon>Candidatus Sysuimicrobiota</taxon>
        <taxon>Candidatus Sysuimicrobiia</taxon>
        <taxon>Candidatus Sysuimicrobiales</taxon>
        <taxon>Candidatus Segetimicrobiaceae</taxon>
        <taxon>Candidatus Segetimicrobium</taxon>
    </lineage>
</organism>
<dbReference type="Proteomes" id="UP000318661">
    <property type="component" value="Unassembled WGS sequence"/>
</dbReference>
<keyword evidence="1" id="KW-0472">Membrane</keyword>
<evidence type="ECO:0000313" key="2">
    <source>
        <dbReference type="EMBL" id="TMJ08018.1"/>
    </source>
</evidence>
<proteinExistence type="predicted"/>
<evidence type="ECO:0008006" key="6">
    <source>
        <dbReference type="Google" id="ProtNLM"/>
    </source>
</evidence>
<feature type="transmembrane region" description="Helical" evidence="1">
    <location>
        <begin position="96"/>
        <end position="113"/>
    </location>
</feature>
<accession>A0A537LJ22</accession>
<keyword evidence="1" id="KW-0812">Transmembrane</keyword>
<evidence type="ECO:0000313" key="4">
    <source>
        <dbReference type="Proteomes" id="UP000315217"/>
    </source>
</evidence>
<name>A0A537LJ22_9BACT</name>
<feature type="transmembrane region" description="Helical" evidence="1">
    <location>
        <begin position="20"/>
        <end position="40"/>
    </location>
</feature>